<dbReference type="EMBL" id="CP109441">
    <property type="protein sequence ID" value="WUV42309.1"/>
    <property type="molecule type" value="Genomic_DNA"/>
</dbReference>
<evidence type="ECO:0000256" key="2">
    <source>
        <dbReference type="SAM" id="SignalP"/>
    </source>
</evidence>
<keyword evidence="2" id="KW-0732">Signal</keyword>
<gene>
    <name evidence="3" type="ORF">OG563_23850</name>
</gene>
<evidence type="ECO:0000256" key="1">
    <source>
        <dbReference type="SAM" id="MobiDB-lite"/>
    </source>
</evidence>
<name>A0ABZ1YGH1_9NOCA</name>
<dbReference type="PROSITE" id="PS51257">
    <property type="entry name" value="PROKAR_LIPOPROTEIN"/>
    <property type="match status" value="1"/>
</dbReference>
<sequence>MRGTRNTWLALFAITIAPVAVSCSSGSDATQHPADSGQTTSTTATQSARPTLTNPKLQPPSQDNQYTASTGRPKVVFDPCTWISDDTARRAGFDPASRARGDDLVAEYSFLTCDFRSTLRNLQLNSGNATWAEDLAKVGSYSEPIAVNGRQALLVHDPATSMKRSCQVDVQTKVGFVQIAVDLTDRAPRDLNPCDSITDIASTIEPEIGKDN</sequence>
<protein>
    <submittedName>
        <fullName evidence="3">DUF3558 domain-containing protein</fullName>
    </submittedName>
</protein>
<evidence type="ECO:0000313" key="4">
    <source>
        <dbReference type="Proteomes" id="UP001432062"/>
    </source>
</evidence>
<feature type="signal peptide" evidence="2">
    <location>
        <begin position="1"/>
        <end position="22"/>
    </location>
</feature>
<feature type="compositionally biased region" description="Polar residues" evidence="1">
    <location>
        <begin position="49"/>
        <end position="70"/>
    </location>
</feature>
<dbReference type="Proteomes" id="UP001432062">
    <property type="component" value="Chromosome"/>
</dbReference>
<proteinExistence type="predicted"/>
<dbReference type="InterPro" id="IPR024520">
    <property type="entry name" value="DUF3558"/>
</dbReference>
<dbReference type="Pfam" id="PF12079">
    <property type="entry name" value="DUF3558"/>
    <property type="match status" value="1"/>
</dbReference>
<reference evidence="3" key="1">
    <citation type="submission" date="2022-10" db="EMBL/GenBank/DDBJ databases">
        <title>The complete genomes of actinobacterial strains from the NBC collection.</title>
        <authorList>
            <person name="Joergensen T.S."/>
            <person name="Alvarez Arevalo M."/>
            <person name="Sterndorff E.B."/>
            <person name="Faurdal D."/>
            <person name="Vuksanovic O."/>
            <person name="Mourched A.-S."/>
            <person name="Charusanti P."/>
            <person name="Shaw S."/>
            <person name="Blin K."/>
            <person name="Weber T."/>
        </authorList>
    </citation>
    <scope>NUCLEOTIDE SEQUENCE</scope>
    <source>
        <strain evidence="3">NBC_01482</strain>
    </source>
</reference>
<feature type="region of interest" description="Disordered" evidence="1">
    <location>
        <begin position="25"/>
        <end position="72"/>
    </location>
</feature>
<evidence type="ECO:0000313" key="3">
    <source>
        <dbReference type="EMBL" id="WUV42309.1"/>
    </source>
</evidence>
<dbReference type="RefSeq" id="WP_327095612.1">
    <property type="nucleotide sequence ID" value="NZ_CP109149.1"/>
</dbReference>
<keyword evidence="4" id="KW-1185">Reference proteome</keyword>
<accession>A0ABZ1YGH1</accession>
<organism evidence="3 4">
    <name type="scientific">Nocardia vinacea</name>
    <dbReference type="NCBI Taxonomy" id="96468"/>
    <lineage>
        <taxon>Bacteria</taxon>
        <taxon>Bacillati</taxon>
        <taxon>Actinomycetota</taxon>
        <taxon>Actinomycetes</taxon>
        <taxon>Mycobacteriales</taxon>
        <taxon>Nocardiaceae</taxon>
        <taxon>Nocardia</taxon>
    </lineage>
</organism>
<feature type="compositionally biased region" description="Low complexity" evidence="1">
    <location>
        <begin position="38"/>
        <end position="48"/>
    </location>
</feature>
<feature type="chain" id="PRO_5046135045" evidence="2">
    <location>
        <begin position="23"/>
        <end position="212"/>
    </location>
</feature>